<dbReference type="SUPFAM" id="SSF48371">
    <property type="entry name" value="ARM repeat"/>
    <property type="match status" value="1"/>
</dbReference>
<feature type="region of interest" description="Disordered" evidence="1">
    <location>
        <begin position="405"/>
        <end position="424"/>
    </location>
</feature>
<dbReference type="InterPro" id="IPR016024">
    <property type="entry name" value="ARM-type_fold"/>
</dbReference>
<dbReference type="InterPro" id="IPR011989">
    <property type="entry name" value="ARM-like"/>
</dbReference>
<feature type="region of interest" description="Disordered" evidence="1">
    <location>
        <begin position="73"/>
        <end position="108"/>
    </location>
</feature>
<proteinExistence type="predicted"/>
<protein>
    <submittedName>
        <fullName evidence="2">HEAT repeat domain-containing protein</fullName>
    </submittedName>
</protein>
<dbReference type="PANTHER" id="PTHR12697:SF5">
    <property type="entry name" value="DEOXYHYPUSINE HYDROXYLASE"/>
    <property type="match status" value="1"/>
</dbReference>
<dbReference type="Pfam" id="PF13646">
    <property type="entry name" value="HEAT_2"/>
    <property type="match status" value="1"/>
</dbReference>
<dbReference type="PANTHER" id="PTHR12697">
    <property type="entry name" value="PBS LYASE HEAT-LIKE PROTEIN"/>
    <property type="match status" value="1"/>
</dbReference>
<dbReference type="GO" id="GO:0016491">
    <property type="term" value="F:oxidoreductase activity"/>
    <property type="evidence" value="ECO:0007669"/>
    <property type="project" value="TreeGrafter"/>
</dbReference>
<gene>
    <name evidence="2" type="ORF">F9K24_13245</name>
</gene>
<accession>A0A833H0A6</accession>
<sequence length="424" mass="47771">MSRTTGCCAGLRPAFASLKSRFRRSNRRIEPFLALTPARRPFFRPIMPVLRHVGTPTLILLLALTALRPGPVFSDPADPDGIEEEEPEEQPSEKPNEKPGKQESPEKRKEALSLLKKRILYASSTDRRSAIRDLKRLKKDEQSDFYDDLVLIVKTDRDAAVRESALRFLAEGGVSTSKAKEAYIAGLDDTERNVRLEALKGIRKIELKEAGEKLAKLVSESELNENDSVIHAAIRTLGTLKYESPEFTKRLLDALDNPATEMESRRSILLYAGSIRATSMEEKLLAIVADADADLVMRSYAANSLGKTAAKDGGKATGESRDRYLKAMQAVLDEIRNIRDSRQRARMNMLKQQAILAMIRMGDDSVKEELRAAAQDDDANTRFRAIRYIGELKLKEYRDLVEFKSKHDESPKVRKEAERVLKEL</sequence>
<reference evidence="2 3" key="1">
    <citation type="submission" date="2019-10" db="EMBL/GenBank/DDBJ databases">
        <title>Extracellular Electron Transfer in a Candidatus Methanoperedens spp. Enrichment Culture.</title>
        <authorList>
            <person name="Berger S."/>
            <person name="Rangel Shaw D."/>
            <person name="Berben T."/>
            <person name="In 'T Zandt M."/>
            <person name="Frank J."/>
            <person name="Reimann J."/>
            <person name="Jetten M.S.M."/>
            <person name="Welte C.U."/>
        </authorList>
    </citation>
    <scope>NUCLEOTIDE SEQUENCE [LARGE SCALE GENOMIC DNA]</scope>
    <source>
        <strain evidence="2">SB12</strain>
    </source>
</reference>
<comment type="caution">
    <text evidence="2">The sequence shown here is derived from an EMBL/GenBank/DDBJ whole genome shotgun (WGS) entry which is preliminary data.</text>
</comment>
<feature type="compositionally biased region" description="Basic and acidic residues" evidence="1">
    <location>
        <begin position="91"/>
        <end position="108"/>
    </location>
</feature>
<evidence type="ECO:0000313" key="3">
    <source>
        <dbReference type="Proteomes" id="UP000460298"/>
    </source>
</evidence>
<dbReference type="Proteomes" id="UP000460298">
    <property type="component" value="Unassembled WGS sequence"/>
</dbReference>
<evidence type="ECO:0000256" key="1">
    <source>
        <dbReference type="SAM" id="MobiDB-lite"/>
    </source>
</evidence>
<dbReference type="AlphaFoldDB" id="A0A833H0A6"/>
<dbReference type="Gene3D" id="1.25.10.10">
    <property type="entry name" value="Leucine-rich Repeat Variant"/>
    <property type="match status" value="2"/>
</dbReference>
<dbReference type="EMBL" id="WBUI01000013">
    <property type="protein sequence ID" value="KAB2931558.1"/>
    <property type="molecule type" value="Genomic_DNA"/>
</dbReference>
<name>A0A833H0A6_9LEPT</name>
<feature type="compositionally biased region" description="Acidic residues" evidence="1">
    <location>
        <begin position="77"/>
        <end position="90"/>
    </location>
</feature>
<organism evidence="2 3">
    <name type="scientific">Leptonema illini</name>
    <dbReference type="NCBI Taxonomy" id="183"/>
    <lineage>
        <taxon>Bacteria</taxon>
        <taxon>Pseudomonadati</taxon>
        <taxon>Spirochaetota</taxon>
        <taxon>Spirochaetia</taxon>
        <taxon>Leptospirales</taxon>
        <taxon>Leptospiraceae</taxon>
        <taxon>Leptonema</taxon>
    </lineage>
</organism>
<evidence type="ECO:0000313" key="2">
    <source>
        <dbReference type="EMBL" id="KAB2931558.1"/>
    </source>
</evidence>